<organism evidence="4 5">
    <name type="scientific">Tetranychus urticae</name>
    <name type="common">Two-spotted spider mite</name>
    <dbReference type="NCBI Taxonomy" id="32264"/>
    <lineage>
        <taxon>Eukaryota</taxon>
        <taxon>Metazoa</taxon>
        <taxon>Ecdysozoa</taxon>
        <taxon>Arthropoda</taxon>
        <taxon>Chelicerata</taxon>
        <taxon>Arachnida</taxon>
        <taxon>Acari</taxon>
        <taxon>Acariformes</taxon>
        <taxon>Trombidiformes</taxon>
        <taxon>Prostigmata</taxon>
        <taxon>Eleutherengona</taxon>
        <taxon>Raphignathae</taxon>
        <taxon>Tetranychoidea</taxon>
        <taxon>Tetranychidae</taxon>
        <taxon>Tetranychus</taxon>
    </lineage>
</organism>
<dbReference type="PANTHER" id="PTHR21512:SF5">
    <property type="entry name" value="TRAFFICKING PROTEIN PARTICLE COMPLEX SUBUNIT 9"/>
    <property type="match status" value="1"/>
</dbReference>
<evidence type="ECO:0000259" key="2">
    <source>
        <dbReference type="Pfam" id="PF13012"/>
    </source>
</evidence>
<dbReference type="HOGENOM" id="CLU_316960_0_0_1"/>
<dbReference type="STRING" id="32264.T1KY47"/>
<feature type="region of interest" description="Disordered" evidence="1">
    <location>
        <begin position="898"/>
        <end position="920"/>
    </location>
</feature>
<evidence type="ECO:0000256" key="1">
    <source>
        <dbReference type="SAM" id="MobiDB-lite"/>
    </source>
</evidence>
<feature type="region of interest" description="Disordered" evidence="1">
    <location>
        <begin position="456"/>
        <end position="497"/>
    </location>
</feature>
<evidence type="ECO:0000259" key="3">
    <source>
        <dbReference type="Pfam" id="PF26254"/>
    </source>
</evidence>
<dbReference type="Pfam" id="PF13012">
    <property type="entry name" value="MitMem_reg"/>
    <property type="match status" value="1"/>
</dbReference>
<dbReference type="GO" id="GO:0005802">
    <property type="term" value="C:trans-Golgi network"/>
    <property type="evidence" value="ECO:0007669"/>
    <property type="project" value="TreeGrafter"/>
</dbReference>
<dbReference type="InterPro" id="IPR024969">
    <property type="entry name" value="EIF3F/CSN6-like_C"/>
</dbReference>
<feature type="domain" description="Trs120/TRAPPC9 first Ig-like" evidence="3">
    <location>
        <begin position="175"/>
        <end position="301"/>
    </location>
</feature>
<reference evidence="4" key="2">
    <citation type="submission" date="2015-06" db="UniProtKB">
        <authorList>
            <consortium name="EnsemblMetazoa"/>
        </authorList>
    </citation>
    <scope>IDENTIFICATION</scope>
</reference>
<evidence type="ECO:0000313" key="5">
    <source>
        <dbReference type="Proteomes" id="UP000015104"/>
    </source>
</evidence>
<proteinExistence type="predicted"/>
<dbReference type="Pfam" id="PF26254">
    <property type="entry name" value="Ig_TRAPPC9-Trs120_1st"/>
    <property type="match status" value="1"/>
</dbReference>
<keyword evidence="5" id="KW-1185">Reference proteome</keyword>
<dbReference type="EnsemblMetazoa" id="tetur26g02440.1">
    <property type="protein sequence ID" value="tetur26g02440.1"/>
    <property type="gene ID" value="tetur26g02440"/>
</dbReference>
<dbReference type="eggNOG" id="KOG1953">
    <property type="taxonomic scope" value="Eukaryota"/>
</dbReference>
<dbReference type="AlphaFoldDB" id="T1KY47"/>
<sequence>MGKDKKPVESVDDSTFERTNKGSHRQAAFYRRCSALEAARESDWEKCYYLLIESLSGYGLTLDPIEYEKRISERRMGWAGIHVQVLSDLVRSATEMGCEQLAIRHLSFLLQCFCEILTRQEKSDFARELESLGSKCGEGAPVNLTLDNGFTIPSVNLTKFPMVSSLKIQNLFASLRPVKLKPKSMDNLIPTSASSPFIFTPIQMSRPSSRRRSLTSPAVQNMDFKWIQGETCQITLQVSNYLPVELQVNHIALLTDGVAFQTYPTSLTLPAESGPFPIQLTGTPLNSGKLDILGYSTHVLGVKSDCRWPHLPNSSRLKLPAKYVVEVIPPLPLIDISAPDLPKSDTFTSLTTDNNAIMSNVSLTIYAGQTKTCSIKVTNNSPNNDVIEIISVKMISKLVKDIETNLVTWNDNDLNNCLPLPAQSSFDFDIKVYGISDFLSPSTKKRASSFKVKSASVSGTSSPVPNIANITNTNSLTGSPHHHPSSNTAGDSGSSKRSHILGSALANFLSELQVGSSNSNIKRKYDLVNSINLEEYQPRVIEVILEFEYSGGGGLASGYCRRSAIAINIEIIPSVLITKWDVLPAEMPSHCYLVFDVLNATNYEMELNYSENKSILIEPRETCRIPVPVERVPLMNEESSLNKVKNSKNGISLLERCKHHLVNQVNLNWSLLTTDITGVAFMSEIPWTGDLLDHIIMSSVQWDVKVNGNDLKIEEDLNFSIGEAIMLTISVTNISGNSLRDVELWVSCFQEQQNGVKNYKVDMKRSILGSDRVYIDEVRIECYFLEIINNLIYSHELGMVLSQRVNNQLLGLKGLYTQLSSIKKYLELVVEDKLPRNNAIIYLLQDIFNLLPDTMSETFVKSVYVKTNDQMLVVYLASLVRSVIALHNLINNKITNRDAEKKEGLKDKNGEKPVDSKKSP</sequence>
<dbReference type="PANTHER" id="PTHR21512">
    <property type="entry name" value="TRAFFICKING PROTEIN PARTICLE COMPLEX SUBUNIT 9"/>
    <property type="match status" value="1"/>
</dbReference>
<feature type="compositionally biased region" description="Polar residues" evidence="1">
    <location>
        <begin position="459"/>
        <end position="478"/>
    </location>
</feature>
<dbReference type="Proteomes" id="UP000015104">
    <property type="component" value="Unassembled WGS sequence"/>
</dbReference>
<feature type="compositionally biased region" description="Polar residues" evidence="1">
    <location>
        <begin position="485"/>
        <end position="495"/>
    </location>
</feature>
<dbReference type="EMBL" id="CAEY01000699">
    <property type="status" value="NOT_ANNOTATED_CDS"/>
    <property type="molecule type" value="Genomic_DNA"/>
</dbReference>
<dbReference type="eggNOG" id="KOG1556">
    <property type="taxonomic scope" value="Eukaryota"/>
</dbReference>
<protein>
    <submittedName>
        <fullName evidence="4">Uncharacterized protein</fullName>
    </submittedName>
</protein>
<dbReference type="InterPro" id="IPR013935">
    <property type="entry name" value="Trs120_TRAPPC9"/>
</dbReference>
<feature type="domain" description="EIF3F/CSN6-like C-terminal" evidence="2">
    <location>
        <begin position="800"/>
        <end position="891"/>
    </location>
</feature>
<dbReference type="InterPro" id="IPR058565">
    <property type="entry name" value="Ig_TRAPPC9_Trs120_1st"/>
</dbReference>
<evidence type="ECO:0000313" key="4">
    <source>
        <dbReference type="EnsemblMetazoa" id="tetur26g02440.1"/>
    </source>
</evidence>
<reference evidence="5" key="1">
    <citation type="submission" date="2011-08" db="EMBL/GenBank/DDBJ databases">
        <authorList>
            <person name="Rombauts S."/>
        </authorList>
    </citation>
    <scope>NUCLEOTIDE SEQUENCE</scope>
    <source>
        <strain evidence="5">London</strain>
    </source>
</reference>
<accession>T1KY47</accession>
<name>T1KY47_TETUR</name>